<reference evidence="1 2" key="1">
    <citation type="submission" date="2018-06" db="EMBL/GenBank/DDBJ databases">
        <authorList>
            <consortium name="Pathogen Informatics"/>
            <person name="Doyle S."/>
        </authorList>
    </citation>
    <scope>NUCLEOTIDE SEQUENCE [LARGE SCALE GENOMIC DNA]</scope>
    <source>
        <strain evidence="1 2">NCTC10571</strain>
    </source>
</reference>
<dbReference type="Proteomes" id="UP000255234">
    <property type="component" value="Unassembled WGS sequence"/>
</dbReference>
<dbReference type="RefSeq" id="WP_115151825.1">
    <property type="nucleotide sequence ID" value="NZ_UGPP01000001.1"/>
</dbReference>
<gene>
    <name evidence="1" type="ORF">NCTC10571_01662</name>
</gene>
<organism evidence="1 2">
    <name type="scientific">Megamonas hypermegale</name>
    <dbReference type="NCBI Taxonomy" id="158847"/>
    <lineage>
        <taxon>Bacteria</taxon>
        <taxon>Bacillati</taxon>
        <taxon>Bacillota</taxon>
        <taxon>Negativicutes</taxon>
        <taxon>Selenomonadales</taxon>
        <taxon>Selenomonadaceae</taxon>
        <taxon>Megamonas</taxon>
    </lineage>
</organism>
<proteinExistence type="predicted"/>
<evidence type="ECO:0000313" key="2">
    <source>
        <dbReference type="Proteomes" id="UP000255234"/>
    </source>
</evidence>
<dbReference type="AlphaFoldDB" id="A0A378NUF8"/>
<evidence type="ECO:0000313" key="1">
    <source>
        <dbReference type="EMBL" id="STY71506.1"/>
    </source>
</evidence>
<accession>A0A378NUF8</accession>
<dbReference type="EMBL" id="UGPP01000001">
    <property type="protein sequence ID" value="STY71506.1"/>
    <property type="molecule type" value="Genomic_DNA"/>
</dbReference>
<name>A0A378NUF8_9FIRM</name>
<protein>
    <submittedName>
        <fullName evidence="1">Uncharacterized protein</fullName>
    </submittedName>
</protein>
<sequence length="189" mass="21672">MNSRFITKVEIKSNGTLDIFYKVLDKNNCVIEEHKNNYVEQPLPSFYNALNDLIKPVLDIFKIGAIFSKRIKIYKVNFKGSNEATSAIISCLFHLTDDDVWIPINTHIRKYPTDSFEDGQKGFFTYDVVDKLNIITDEAIKYLEGNRNNIQQTLFTEDNASNTEINSKEIVENVIDVPNNVVQMPTVAQ</sequence>